<organism evidence="1 2">
    <name type="scientific">Neisseria lactamica ATCC 23970</name>
    <dbReference type="NCBI Taxonomy" id="546265"/>
    <lineage>
        <taxon>Bacteria</taxon>
        <taxon>Pseudomonadati</taxon>
        <taxon>Pseudomonadota</taxon>
        <taxon>Betaproteobacteria</taxon>
        <taxon>Neisseriales</taxon>
        <taxon>Neisseriaceae</taxon>
        <taxon>Neisseria</taxon>
    </lineage>
</organism>
<name>D0W8H5_NEILA</name>
<protein>
    <submittedName>
        <fullName evidence="1">Uncharacterized protein</fullName>
    </submittedName>
</protein>
<dbReference type="EMBL" id="ACEQ02000008">
    <property type="protein sequence ID" value="EEZ76106.1"/>
    <property type="molecule type" value="Genomic_DNA"/>
</dbReference>
<dbReference type="Proteomes" id="UP000003843">
    <property type="component" value="Unassembled WGS sequence"/>
</dbReference>
<accession>D0W8H5</accession>
<reference evidence="1 2" key="1">
    <citation type="submission" date="2009-10" db="EMBL/GenBank/DDBJ databases">
        <authorList>
            <person name="Weinstock G."/>
            <person name="Sodergren E."/>
            <person name="Clifton S."/>
            <person name="Fulton L."/>
            <person name="Fulton B."/>
            <person name="Courtney L."/>
            <person name="Fronick C."/>
            <person name="Harrison M."/>
            <person name="Strong C."/>
            <person name="Farmer C."/>
            <person name="Delahaunty K."/>
            <person name="Markovic C."/>
            <person name="Hall O."/>
            <person name="Minx P."/>
            <person name="Tomlinson C."/>
            <person name="Mitreva M."/>
            <person name="Nelson J."/>
            <person name="Hou S."/>
            <person name="Wollam A."/>
            <person name="Pepin K.H."/>
            <person name="Johnson M."/>
            <person name="Bhonagiri V."/>
            <person name="Nash W.E."/>
            <person name="Warren W."/>
            <person name="Chinwalla A."/>
            <person name="Mardis E.R."/>
            <person name="Wilson R.K."/>
        </authorList>
    </citation>
    <scope>NUCLEOTIDE SEQUENCE [LARGE SCALE GENOMIC DNA]</scope>
    <source>
        <strain evidence="1 2">ATCC 23970</strain>
    </source>
</reference>
<sequence>MISPLTGSLKISAARRISAKDWRMCFTTNGLSTSVSLDTKNTCRVRSIGGSESSMSNTKWATRVLSLPPEKVTIQG</sequence>
<evidence type="ECO:0000313" key="1">
    <source>
        <dbReference type="EMBL" id="EEZ76106.1"/>
    </source>
</evidence>
<proteinExistence type="predicted"/>
<dbReference type="AlphaFoldDB" id="D0W8H5"/>
<evidence type="ECO:0000313" key="2">
    <source>
        <dbReference type="Proteomes" id="UP000003843"/>
    </source>
</evidence>
<comment type="caution">
    <text evidence="1">The sequence shown here is derived from an EMBL/GenBank/DDBJ whole genome shotgun (WGS) entry which is preliminary data.</text>
</comment>
<gene>
    <name evidence="1" type="ORF">NEILACOT_03829</name>
</gene>